<evidence type="ECO:0000256" key="2">
    <source>
        <dbReference type="ARBA" id="ARBA00022500"/>
    </source>
</evidence>
<dbReference type="Pfam" id="PF00048">
    <property type="entry name" value="IL8"/>
    <property type="match status" value="1"/>
</dbReference>
<dbReference type="GO" id="GO:0061844">
    <property type="term" value="P:antimicrobial humoral immune response mediated by antimicrobial peptide"/>
    <property type="evidence" value="ECO:0007669"/>
    <property type="project" value="TreeGrafter"/>
</dbReference>
<dbReference type="SMART" id="SM00199">
    <property type="entry name" value="SCY"/>
    <property type="match status" value="1"/>
</dbReference>
<feature type="signal peptide" evidence="5">
    <location>
        <begin position="1"/>
        <end position="18"/>
    </location>
</feature>
<dbReference type="InterPro" id="IPR001811">
    <property type="entry name" value="Chemokine_IL8-like_dom"/>
</dbReference>
<feature type="domain" description="Chemokine interleukin-8-like" evidence="6">
    <location>
        <begin position="48"/>
        <end position="105"/>
    </location>
</feature>
<evidence type="ECO:0000313" key="7">
    <source>
        <dbReference type="Proteomes" id="UP000248482"/>
    </source>
</evidence>
<dbReference type="STRING" id="391180.A0A2Y9K782"/>
<dbReference type="GO" id="GO:0008009">
    <property type="term" value="F:chemokine activity"/>
    <property type="evidence" value="ECO:0007669"/>
    <property type="project" value="InterPro"/>
</dbReference>
<keyword evidence="3" id="KW-0202">Cytokine</keyword>
<evidence type="ECO:0000256" key="4">
    <source>
        <dbReference type="ARBA" id="ARBA00023198"/>
    </source>
</evidence>
<dbReference type="PANTHER" id="PTHR12015:SF77">
    <property type="entry name" value="C-C MOTIF CHEMOKINE 15"/>
    <property type="match status" value="1"/>
</dbReference>
<accession>A0A2Y9K782</accession>
<dbReference type="AlphaFoldDB" id="A0A2Y9K782"/>
<name>A0A2Y9K782_ENHLU</name>
<gene>
    <name evidence="8" type="primary">LOC111151583</name>
</gene>
<sequence>MKVFVGALPFLILATALGSQVQVPHEPVVVKLRQEPSISKHINGLHHPADCCSSYIQQIRCAKMKDFFRTSSSCSRPGVIFLTKKERRICADPHVLEVQNCMRSLKNLMILTGERGDFLEKKWY</sequence>
<dbReference type="GO" id="GO:0005615">
    <property type="term" value="C:extracellular space"/>
    <property type="evidence" value="ECO:0007669"/>
    <property type="project" value="UniProtKB-KW"/>
</dbReference>
<dbReference type="PANTHER" id="PTHR12015">
    <property type="entry name" value="SMALL INDUCIBLE CYTOKINE A"/>
    <property type="match status" value="1"/>
</dbReference>
<dbReference type="GO" id="GO:0030335">
    <property type="term" value="P:positive regulation of cell migration"/>
    <property type="evidence" value="ECO:0007669"/>
    <property type="project" value="TreeGrafter"/>
</dbReference>
<dbReference type="InterPro" id="IPR036048">
    <property type="entry name" value="Interleukin_8-like_sf"/>
</dbReference>
<protein>
    <submittedName>
        <fullName evidence="8">C-C motif chemokine 15 isoform X1</fullName>
    </submittedName>
</protein>
<dbReference type="CDD" id="cd00272">
    <property type="entry name" value="Chemokine_CC"/>
    <property type="match status" value="1"/>
</dbReference>
<reference evidence="8" key="1">
    <citation type="submission" date="2025-08" db="UniProtKB">
        <authorList>
            <consortium name="RefSeq"/>
        </authorList>
    </citation>
    <scope>IDENTIFICATION</scope>
    <source>
        <tissue evidence="8">Blood</tissue>
    </source>
</reference>
<comment type="similarity">
    <text evidence="1">Belongs to the intercrine beta (chemokine CC) family.</text>
</comment>
<proteinExistence type="inferred from homology"/>
<keyword evidence="5" id="KW-0732">Signal</keyword>
<dbReference type="GeneID" id="111151583"/>
<dbReference type="OrthoDB" id="9447832at2759"/>
<dbReference type="Proteomes" id="UP000248482">
    <property type="component" value="Unplaced"/>
</dbReference>
<keyword evidence="4" id="KW-0395">Inflammatory response</keyword>
<dbReference type="GO" id="GO:0006954">
    <property type="term" value="P:inflammatory response"/>
    <property type="evidence" value="ECO:0007669"/>
    <property type="project" value="UniProtKB-KW"/>
</dbReference>
<keyword evidence="7" id="KW-1185">Reference proteome</keyword>
<keyword evidence="2" id="KW-0145">Chemotaxis</keyword>
<dbReference type="SUPFAM" id="SSF54117">
    <property type="entry name" value="Interleukin 8-like chemokines"/>
    <property type="match status" value="1"/>
</dbReference>
<dbReference type="InterPro" id="IPR039809">
    <property type="entry name" value="Chemokine_b/g/d"/>
</dbReference>
<organism evidence="7 8">
    <name type="scientific">Enhydra lutris kenyoni</name>
    <name type="common">northern sea otter</name>
    <dbReference type="NCBI Taxonomy" id="391180"/>
    <lineage>
        <taxon>Eukaryota</taxon>
        <taxon>Metazoa</taxon>
        <taxon>Chordata</taxon>
        <taxon>Craniata</taxon>
        <taxon>Vertebrata</taxon>
        <taxon>Euteleostomi</taxon>
        <taxon>Mammalia</taxon>
        <taxon>Eutheria</taxon>
        <taxon>Laurasiatheria</taxon>
        <taxon>Carnivora</taxon>
        <taxon>Caniformia</taxon>
        <taxon>Musteloidea</taxon>
        <taxon>Mustelidae</taxon>
        <taxon>Lutrinae</taxon>
        <taxon>Enhydra</taxon>
    </lineage>
</organism>
<dbReference type="GO" id="GO:0070098">
    <property type="term" value="P:chemokine-mediated signaling pathway"/>
    <property type="evidence" value="ECO:0007669"/>
    <property type="project" value="TreeGrafter"/>
</dbReference>
<evidence type="ECO:0000256" key="3">
    <source>
        <dbReference type="ARBA" id="ARBA00022514"/>
    </source>
</evidence>
<evidence type="ECO:0000256" key="5">
    <source>
        <dbReference type="SAM" id="SignalP"/>
    </source>
</evidence>
<evidence type="ECO:0000256" key="1">
    <source>
        <dbReference type="ARBA" id="ARBA00010868"/>
    </source>
</evidence>
<dbReference type="Gene3D" id="2.40.50.40">
    <property type="match status" value="1"/>
</dbReference>
<dbReference type="RefSeq" id="XP_022365365.1">
    <property type="nucleotide sequence ID" value="XM_022509657.1"/>
</dbReference>
<dbReference type="GO" id="GO:0048020">
    <property type="term" value="F:CCR chemokine receptor binding"/>
    <property type="evidence" value="ECO:0007669"/>
    <property type="project" value="TreeGrafter"/>
</dbReference>
<evidence type="ECO:0000313" key="8">
    <source>
        <dbReference type="RefSeq" id="XP_022365365.1"/>
    </source>
</evidence>
<dbReference type="FunFam" id="2.40.50.40:FF:000002">
    <property type="entry name" value="C-C motif chemokine"/>
    <property type="match status" value="1"/>
</dbReference>
<evidence type="ECO:0000259" key="6">
    <source>
        <dbReference type="SMART" id="SM00199"/>
    </source>
</evidence>
<dbReference type="KEGG" id="elk:111151583"/>
<feature type="chain" id="PRO_5016057706" evidence="5">
    <location>
        <begin position="19"/>
        <end position="124"/>
    </location>
</feature>